<dbReference type="GO" id="GO:0004674">
    <property type="term" value="F:protein serine/threonine kinase activity"/>
    <property type="evidence" value="ECO:0007669"/>
    <property type="project" value="UniProtKB-UniRule"/>
</dbReference>
<dbReference type="PANTHER" id="PTHR31756">
    <property type="entry name" value="PYRUVATE, PHOSPHATE DIKINASE REGULATORY PROTEIN 1, CHLOROPLASTIC"/>
    <property type="match status" value="1"/>
</dbReference>
<dbReference type="NCBIfam" id="NF003742">
    <property type="entry name" value="PRK05339.1"/>
    <property type="match status" value="1"/>
</dbReference>
<comment type="function">
    <text evidence="5">Bifunctional serine/threonine kinase and phosphorylase involved in the regulation of the pyruvate, phosphate dikinase (PPDK) by catalyzing its phosphorylation/dephosphorylation.</text>
</comment>
<evidence type="ECO:0000256" key="2">
    <source>
        <dbReference type="ARBA" id="ARBA00022679"/>
    </source>
</evidence>
<evidence type="ECO:0000256" key="4">
    <source>
        <dbReference type="ARBA" id="ARBA00022777"/>
    </source>
</evidence>
<dbReference type="EC" id="2.7.11.32" evidence="5"/>
<proteinExistence type="inferred from homology"/>
<organism evidence="6 7">
    <name type="scientific">Clostridium cylindrosporum DSM 605</name>
    <dbReference type="NCBI Taxonomy" id="1121307"/>
    <lineage>
        <taxon>Bacteria</taxon>
        <taxon>Bacillati</taxon>
        <taxon>Bacillota</taxon>
        <taxon>Clostridia</taxon>
        <taxon>Eubacteriales</taxon>
        <taxon>Clostridiaceae</taxon>
        <taxon>Clostridium</taxon>
    </lineage>
</organism>
<dbReference type="PATRIC" id="fig|1121307.3.peg.465"/>
<name>A0A0J8D3X5_CLOCY</name>
<gene>
    <name evidence="6" type="ORF">CLCY_1c01040</name>
</gene>
<dbReference type="STRING" id="1121307.CLCY_1c01040"/>
<comment type="catalytic activity">
    <reaction evidence="5">
        <text>N(tele)-phospho-L-histidyl/O-phospho-L-threonyl-[pyruvate, phosphate dikinase] + phosphate + H(+) = N(tele)-phospho-L-histidyl/L-threonyl-[pyruvate, phosphate dikinase] + diphosphate</text>
        <dbReference type="Rhea" id="RHEA:43696"/>
        <dbReference type="Rhea" id="RHEA-COMP:10650"/>
        <dbReference type="Rhea" id="RHEA-COMP:10651"/>
        <dbReference type="ChEBI" id="CHEBI:15378"/>
        <dbReference type="ChEBI" id="CHEBI:30013"/>
        <dbReference type="ChEBI" id="CHEBI:33019"/>
        <dbReference type="ChEBI" id="CHEBI:43474"/>
        <dbReference type="ChEBI" id="CHEBI:61977"/>
        <dbReference type="ChEBI" id="CHEBI:83586"/>
        <dbReference type="EC" id="2.7.4.27"/>
    </reaction>
</comment>
<dbReference type="Pfam" id="PF03618">
    <property type="entry name" value="Kinase-PPPase"/>
    <property type="match status" value="1"/>
</dbReference>
<dbReference type="GO" id="GO:0043531">
    <property type="term" value="F:ADP binding"/>
    <property type="evidence" value="ECO:0007669"/>
    <property type="project" value="UniProtKB-UniRule"/>
</dbReference>
<dbReference type="AlphaFoldDB" id="A0A0J8D3X5"/>
<dbReference type="EMBL" id="LFVU01000028">
    <property type="protein sequence ID" value="KMT20870.1"/>
    <property type="molecule type" value="Genomic_DNA"/>
</dbReference>
<keyword evidence="6" id="KW-0670">Pyruvate</keyword>
<keyword evidence="1 5" id="KW-0723">Serine/threonine-protein kinase</keyword>
<keyword evidence="7" id="KW-1185">Reference proteome</keyword>
<dbReference type="OrthoDB" id="9782201at2"/>
<dbReference type="GO" id="GO:0016776">
    <property type="term" value="F:phosphotransferase activity, phosphate group as acceptor"/>
    <property type="evidence" value="ECO:0007669"/>
    <property type="project" value="UniProtKB-UniRule"/>
</dbReference>
<dbReference type="HAMAP" id="MF_00921">
    <property type="entry name" value="PDRP"/>
    <property type="match status" value="1"/>
</dbReference>
<dbReference type="Proteomes" id="UP000036756">
    <property type="component" value="Unassembled WGS sequence"/>
</dbReference>
<dbReference type="RefSeq" id="WP_048571273.1">
    <property type="nucleotide sequence ID" value="NZ_LFVU01000028.1"/>
</dbReference>
<sequence>MIIYAVSDSIGETAEQVAKATASQFDNDVKIKRASYINSKVDAINFINSIENKDKCLILSTIVVEETREFLVKLAIERDIEIINVLGPCINAVSEIINETPIYKPGAVRRLDEDYFRKIEAMEFALSFDDGKSERGLLNADLVIIGVSRTSKTPLSIYIANKGIKVANVPLVPETPVPEALFEINRRKIIGLTIDPRELMAIRHNRITRMGTSLHKIEYANAERILAELEYAEKIMRRIRCKVFDVTRKAIEETASQILEYVGYNEDIKY</sequence>
<evidence type="ECO:0000256" key="3">
    <source>
        <dbReference type="ARBA" id="ARBA00022741"/>
    </source>
</evidence>
<dbReference type="InterPro" id="IPR005177">
    <property type="entry name" value="Kinase-pyrophosphorylase"/>
</dbReference>
<keyword evidence="3 5" id="KW-0547">Nucleotide-binding</keyword>
<keyword evidence="4 5" id="KW-0418">Kinase</keyword>
<dbReference type="InterPro" id="IPR026565">
    <property type="entry name" value="PPDK_reg"/>
</dbReference>
<dbReference type="PANTHER" id="PTHR31756:SF3">
    <property type="entry name" value="PYRUVATE, PHOSPHATE DIKINASE REGULATORY PROTEIN 1, CHLOROPLASTIC"/>
    <property type="match status" value="1"/>
</dbReference>
<dbReference type="EC" id="2.7.4.27" evidence="5"/>
<comment type="catalytic activity">
    <reaction evidence="5">
        <text>N(tele)-phospho-L-histidyl/L-threonyl-[pyruvate, phosphate dikinase] + ADP = N(tele)-phospho-L-histidyl/O-phospho-L-threonyl-[pyruvate, phosphate dikinase] + AMP + H(+)</text>
        <dbReference type="Rhea" id="RHEA:43692"/>
        <dbReference type="Rhea" id="RHEA-COMP:10650"/>
        <dbReference type="Rhea" id="RHEA-COMP:10651"/>
        <dbReference type="ChEBI" id="CHEBI:15378"/>
        <dbReference type="ChEBI" id="CHEBI:30013"/>
        <dbReference type="ChEBI" id="CHEBI:61977"/>
        <dbReference type="ChEBI" id="CHEBI:83586"/>
        <dbReference type="ChEBI" id="CHEBI:456215"/>
        <dbReference type="ChEBI" id="CHEBI:456216"/>
        <dbReference type="EC" id="2.7.11.32"/>
    </reaction>
</comment>
<dbReference type="GO" id="GO:0005524">
    <property type="term" value="F:ATP binding"/>
    <property type="evidence" value="ECO:0007669"/>
    <property type="project" value="InterPro"/>
</dbReference>
<comment type="similarity">
    <text evidence="5">Belongs to the pyruvate, phosphate/water dikinase regulatory protein family. PDRP subfamily.</text>
</comment>
<protein>
    <recommendedName>
        <fullName evidence="5">Putative pyruvate, phosphate dikinase regulatory protein</fullName>
        <shortName evidence="5">PPDK regulatory protein</shortName>
        <ecNumber evidence="5">2.7.11.32</ecNumber>
        <ecNumber evidence="5">2.7.4.27</ecNumber>
    </recommendedName>
</protein>
<accession>A0A0J8D3X5</accession>
<evidence type="ECO:0000256" key="5">
    <source>
        <dbReference type="HAMAP-Rule" id="MF_00921"/>
    </source>
</evidence>
<keyword evidence="2 5" id="KW-0808">Transferase</keyword>
<evidence type="ECO:0000313" key="6">
    <source>
        <dbReference type="EMBL" id="KMT20870.1"/>
    </source>
</evidence>
<evidence type="ECO:0000313" key="7">
    <source>
        <dbReference type="Proteomes" id="UP000036756"/>
    </source>
</evidence>
<feature type="binding site" evidence="5">
    <location>
        <begin position="146"/>
        <end position="153"/>
    </location>
    <ligand>
        <name>ADP</name>
        <dbReference type="ChEBI" id="CHEBI:456216"/>
    </ligand>
</feature>
<evidence type="ECO:0000256" key="1">
    <source>
        <dbReference type="ARBA" id="ARBA00022527"/>
    </source>
</evidence>
<comment type="caution">
    <text evidence="6">The sequence shown here is derived from an EMBL/GenBank/DDBJ whole genome shotgun (WGS) entry which is preliminary data.</text>
</comment>
<reference evidence="6 7" key="1">
    <citation type="submission" date="2015-06" db="EMBL/GenBank/DDBJ databases">
        <title>Draft genome sequence of the purine-degrading Clostridium cylindrosporum HC-1 (DSM 605).</title>
        <authorList>
            <person name="Poehlein A."/>
            <person name="Schiel-Bengelsdorf B."/>
            <person name="Bengelsdorf F."/>
            <person name="Daniel R."/>
            <person name="Duerre P."/>
        </authorList>
    </citation>
    <scope>NUCLEOTIDE SEQUENCE [LARGE SCALE GENOMIC DNA]</scope>
    <source>
        <strain evidence="6 7">DSM 605</strain>
    </source>
</reference>